<dbReference type="Proteomes" id="UP000198703">
    <property type="component" value="Unassembled WGS sequence"/>
</dbReference>
<dbReference type="PANTHER" id="PTHR47495:SF1">
    <property type="entry name" value="BLL3820 PROTEIN"/>
    <property type="match status" value="1"/>
</dbReference>
<accession>A0A1H4DM36</accession>
<dbReference type="EMBL" id="FNQM01000010">
    <property type="protein sequence ID" value="SEA73588.1"/>
    <property type="molecule type" value="Genomic_DNA"/>
</dbReference>
<organism evidence="3 4">
    <name type="scientific">Rubrimonas cliftonensis</name>
    <dbReference type="NCBI Taxonomy" id="89524"/>
    <lineage>
        <taxon>Bacteria</taxon>
        <taxon>Pseudomonadati</taxon>
        <taxon>Pseudomonadota</taxon>
        <taxon>Alphaproteobacteria</taxon>
        <taxon>Rhodobacterales</taxon>
        <taxon>Paracoccaceae</taxon>
        <taxon>Rubrimonas</taxon>
    </lineage>
</organism>
<dbReference type="InterPro" id="IPR046867">
    <property type="entry name" value="AldOxase/xan_DH_MoCoBD2"/>
</dbReference>
<protein>
    <submittedName>
        <fullName evidence="3">Molybdopterin-binding domain of aldehyde dehydrogenase</fullName>
    </submittedName>
</protein>
<feature type="domain" description="Aldehyde oxidase/xanthine dehydrogenase second molybdopterin binding" evidence="2">
    <location>
        <begin position="238"/>
        <end position="391"/>
    </location>
</feature>
<dbReference type="SUPFAM" id="SSF56003">
    <property type="entry name" value="Molybdenum cofactor-binding domain"/>
    <property type="match status" value="1"/>
</dbReference>
<dbReference type="GO" id="GO:0016491">
    <property type="term" value="F:oxidoreductase activity"/>
    <property type="evidence" value="ECO:0007669"/>
    <property type="project" value="InterPro"/>
</dbReference>
<dbReference type="PANTHER" id="PTHR47495">
    <property type="entry name" value="ALDEHYDE DEHYDROGENASE"/>
    <property type="match status" value="1"/>
</dbReference>
<dbReference type="InterPro" id="IPR037165">
    <property type="entry name" value="AldOxase/xan_DH_Mopterin-bd_sf"/>
</dbReference>
<gene>
    <name evidence="3" type="ORF">SAMN05444370_110113</name>
</gene>
<dbReference type="Pfam" id="PF02738">
    <property type="entry name" value="MoCoBD_1"/>
    <property type="match status" value="1"/>
</dbReference>
<sequence length="450" mass="47228">MDAIRRSAEPAEVVHEAGDPDAARGRVFEATVTRPYLSHASIGPSAAVAEWRDGRLRVWSHAQGPYPLRAALADVFGVAPEAIEVAHRPGAGCYGHNGADDAALDAALLARATPGRPVKVVWDRATEFRCAPLGPGMATRVRAVVGEDGRVSAMEVVANSAPHGNRPGRNGAPNLRAAAYLDKPFPTPRSGDVPLASGGGADRNAVPGYAIPNLRISKRIVHELPYRTSSLRALGGFANVYAIETMMDRIARETGRDPVAFRLAHLDDPRACAVIEAAAAAAAPLRARLQREGTTSEGAGWGLGYARYKNTAAYCAVMARIEVDAGIRVTDVFVGLDAGEIVNPDGAINQTEGGVIQAISWTLKESVRFEGAAVATQGWGDYPILTFSETPEVAVRLIDHPEAPPLGCAEAAQGPTAAALGNALRDAVGVHAPDLPLTREAIIAALELTQ</sequence>
<dbReference type="Gene3D" id="3.30.365.10">
    <property type="entry name" value="Aldehyde oxidase/xanthine dehydrogenase, molybdopterin binding domain"/>
    <property type="match status" value="3"/>
</dbReference>
<name>A0A1H4DM36_9RHOB</name>
<dbReference type="InterPro" id="IPR052516">
    <property type="entry name" value="N-heterocyclic_Hydroxylase"/>
</dbReference>
<evidence type="ECO:0000259" key="1">
    <source>
        <dbReference type="Pfam" id="PF02738"/>
    </source>
</evidence>
<evidence type="ECO:0000313" key="3">
    <source>
        <dbReference type="EMBL" id="SEA73588.1"/>
    </source>
</evidence>
<feature type="domain" description="Aldehyde oxidase/xanthine dehydrogenase first molybdopterin binding" evidence="1">
    <location>
        <begin position="15"/>
        <end position="157"/>
    </location>
</feature>
<proteinExistence type="predicted"/>
<evidence type="ECO:0000313" key="4">
    <source>
        <dbReference type="Proteomes" id="UP000198703"/>
    </source>
</evidence>
<keyword evidence="4" id="KW-1185">Reference proteome</keyword>
<reference evidence="3 4" key="1">
    <citation type="submission" date="2016-10" db="EMBL/GenBank/DDBJ databases">
        <authorList>
            <person name="de Groot N.N."/>
        </authorList>
    </citation>
    <scope>NUCLEOTIDE SEQUENCE [LARGE SCALE GENOMIC DNA]</scope>
    <source>
        <strain evidence="3 4">DSM 15345</strain>
    </source>
</reference>
<dbReference type="InterPro" id="IPR008274">
    <property type="entry name" value="AldOxase/xan_DH_MoCoBD1"/>
</dbReference>
<dbReference type="AlphaFoldDB" id="A0A1H4DM36"/>
<dbReference type="Pfam" id="PF20256">
    <property type="entry name" value="MoCoBD_2"/>
    <property type="match status" value="1"/>
</dbReference>
<evidence type="ECO:0000259" key="2">
    <source>
        <dbReference type="Pfam" id="PF20256"/>
    </source>
</evidence>
<dbReference type="STRING" id="89524.SAMN05444370_110113"/>